<evidence type="ECO:0000313" key="3">
    <source>
        <dbReference type="Proteomes" id="UP001589670"/>
    </source>
</evidence>
<protein>
    <submittedName>
        <fullName evidence="2">SseB family protein</fullName>
    </submittedName>
</protein>
<evidence type="ECO:0000313" key="2">
    <source>
        <dbReference type="EMBL" id="MFB9148855.1"/>
    </source>
</evidence>
<dbReference type="InterPro" id="IPR009839">
    <property type="entry name" value="SseB_N"/>
</dbReference>
<dbReference type="Pfam" id="PF07179">
    <property type="entry name" value="SseB"/>
    <property type="match status" value="1"/>
</dbReference>
<reference evidence="2 3" key="1">
    <citation type="submission" date="2024-09" db="EMBL/GenBank/DDBJ databases">
        <authorList>
            <person name="Sun Q."/>
            <person name="Mori K."/>
        </authorList>
    </citation>
    <scope>NUCLEOTIDE SEQUENCE [LARGE SCALE GENOMIC DNA]</scope>
    <source>
        <strain evidence="2 3">CECT 9424</strain>
    </source>
</reference>
<comment type="caution">
    <text evidence="2">The sequence shown here is derived from an EMBL/GenBank/DDBJ whole genome shotgun (WGS) entry which is preliminary data.</text>
</comment>
<dbReference type="RefSeq" id="WP_377067181.1">
    <property type="nucleotide sequence ID" value="NZ_JBHMEC010000008.1"/>
</dbReference>
<organism evidence="2 3">
    <name type="scientific">Roseovarius ramblicola</name>
    <dbReference type="NCBI Taxonomy" id="2022336"/>
    <lineage>
        <taxon>Bacteria</taxon>
        <taxon>Pseudomonadati</taxon>
        <taxon>Pseudomonadota</taxon>
        <taxon>Alphaproteobacteria</taxon>
        <taxon>Rhodobacterales</taxon>
        <taxon>Roseobacteraceae</taxon>
        <taxon>Roseovarius</taxon>
    </lineage>
</organism>
<sequence>MAEMTPLDTAHAAMEAAPEDEGARLRFYERLAASELCLLLTCEPEGDRIDPVVIAPEGGDCVLAFDGEARLAAFSDGPAPYAALSGRALAAMLAGQGMGLALNLGVAPSAILLPAAAMEWLAEVLADAPEQVAARPVEFRVPGGLPEAVLHALDARLAGMTGMARAAWLVAVRYEDGAQGHLLGFVGAAPGAEGALARAVSEVLAFSGLEAAALDVGFFAAGDPVLARMAGCGLRFDLPEPEARAAPAAPGSDPERPPRLR</sequence>
<gene>
    <name evidence="2" type="ORF">ACFFU4_03720</name>
</gene>
<proteinExistence type="predicted"/>
<keyword evidence="3" id="KW-1185">Reference proteome</keyword>
<dbReference type="Proteomes" id="UP001589670">
    <property type="component" value="Unassembled WGS sequence"/>
</dbReference>
<dbReference type="EMBL" id="JBHMEC010000008">
    <property type="protein sequence ID" value="MFB9148855.1"/>
    <property type="molecule type" value="Genomic_DNA"/>
</dbReference>
<feature type="domain" description="SseB protein N-terminal" evidence="1">
    <location>
        <begin position="12"/>
        <end position="114"/>
    </location>
</feature>
<name>A0ABV5HWP9_9RHOB</name>
<evidence type="ECO:0000259" key="1">
    <source>
        <dbReference type="Pfam" id="PF07179"/>
    </source>
</evidence>
<accession>A0ABV5HWP9</accession>